<dbReference type="HAMAP" id="MF_00182">
    <property type="entry name" value="Formyl_trans"/>
    <property type="match status" value="1"/>
</dbReference>
<keyword evidence="4 5" id="KW-0648">Protein biosynthesis</keyword>
<dbReference type="SUPFAM" id="SSF50486">
    <property type="entry name" value="FMT C-terminal domain-like"/>
    <property type="match status" value="1"/>
</dbReference>
<comment type="similarity">
    <text evidence="1 5">Belongs to the Fmt family.</text>
</comment>
<name>A0ABN2SLH8_9MICO</name>
<gene>
    <name evidence="5 8" type="primary">fmt</name>
    <name evidence="8" type="ORF">GCM10009777_24490</name>
</gene>
<evidence type="ECO:0000259" key="7">
    <source>
        <dbReference type="Pfam" id="PF02911"/>
    </source>
</evidence>
<organism evidence="8 9">
    <name type="scientific">Microbacterium pumilum</name>
    <dbReference type="NCBI Taxonomy" id="344165"/>
    <lineage>
        <taxon>Bacteria</taxon>
        <taxon>Bacillati</taxon>
        <taxon>Actinomycetota</taxon>
        <taxon>Actinomycetes</taxon>
        <taxon>Micrococcales</taxon>
        <taxon>Microbacteriaceae</taxon>
        <taxon>Microbacterium</taxon>
    </lineage>
</organism>
<evidence type="ECO:0000256" key="5">
    <source>
        <dbReference type="HAMAP-Rule" id="MF_00182"/>
    </source>
</evidence>
<feature type="domain" description="Formyl transferase C-terminal" evidence="7">
    <location>
        <begin position="201"/>
        <end position="298"/>
    </location>
</feature>
<comment type="caution">
    <text evidence="8">The sequence shown here is derived from an EMBL/GenBank/DDBJ whole genome shotgun (WGS) entry which is preliminary data.</text>
</comment>
<dbReference type="Proteomes" id="UP001500326">
    <property type="component" value="Unassembled WGS sequence"/>
</dbReference>
<dbReference type="InterPro" id="IPR044135">
    <property type="entry name" value="Met-tRNA-FMT_C"/>
</dbReference>
<dbReference type="InterPro" id="IPR002376">
    <property type="entry name" value="Formyl_transf_N"/>
</dbReference>
<dbReference type="PANTHER" id="PTHR11138:SF5">
    <property type="entry name" value="METHIONYL-TRNA FORMYLTRANSFERASE, MITOCHONDRIAL"/>
    <property type="match status" value="1"/>
</dbReference>
<dbReference type="EC" id="2.1.2.9" evidence="2 5"/>
<dbReference type="Pfam" id="PF00551">
    <property type="entry name" value="Formyl_trans_N"/>
    <property type="match status" value="1"/>
</dbReference>
<dbReference type="PANTHER" id="PTHR11138">
    <property type="entry name" value="METHIONYL-TRNA FORMYLTRANSFERASE"/>
    <property type="match status" value="1"/>
</dbReference>
<evidence type="ECO:0000256" key="4">
    <source>
        <dbReference type="ARBA" id="ARBA00022917"/>
    </source>
</evidence>
<dbReference type="RefSeq" id="WP_344062463.1">
    <property type="nucleotide sequence ID" value="NZ_BAAAOH010000001.1"/>
</dbReference>
<dbReference type="CDD" id="cd08646">
    <property type="entry name" value="FMT_core_Met-tRNA-FMT_N"/>
    <property type="match status" value="1"/>
</dbReference>
<evidence type="ECO:0000259" key="6">
    <source>
        <dbReference type="Pfam" id="PF00551"/>
    </source>
</evidence>
<dbReference type="EMBL" id="BAAAOH010000001">
    <property type="protein sequence ID" value="GAA1988550.1"/>
    <property type="molecule type" value="Genomic_DNA"/>
</dbReference>
<dbReference type="CDD" id="cd08704">
    <property type="entry name" value="Met_tRNA_FMT_C"/>
    <property type="match status" value="1"/>
</dbReference>
<reference evidence="8 9" key="1">
    <citation type="journal article" date="2019" name="Int. J. Syst. Evol. Microbiol.">
        <title>The Global Catalogue of Microorganisms (GCM) 10K type strain sequencing project: providing services to taxonomists for standard genome sequencing and annotation.</title>
        <authorList>
            <consortium name="The Broad Institute Genomics Platform"/>
            <consortium name="The Broad Institute Genome Sequencing Center for Infectious Disease"/>
            <person name="Wu L."/>
            <person name="Ma J."/>
        </authorList>
    </citation>
    <scope>NUCLEOTIDE SEQUENCE [LARGE SCALE GENOMIC DNA]</scope>
    <source>
        <strain evidence="8 9">JCM 14902</strain>
    </source>
</reference>
<keyword evidence="3 5" id="KW-0808">Transferase</keyword>
<comment type="catalytic activity">
    <reaction evidence="5">
        <text>L-methionyl-tRNA(fMet) + (6R)-10-formyltetrahydrofolate = N-formyl-L-methionyl-tRNA(fMet) + (6S)-5,6,7,8-tetrahydrofolate + H(+)</text>
        <dbReference type="Rhea" id="RHEA:24380"/>
        <dbReference type="Rhea" id="RHEA-COMP:9952"/>
        <dbReference type="Rhea" id="RHEA-COMP:9953"/>
        <dbReference type="ChEBI" id="CHEBI:15378"/>
        <dbReference type="ChEBI" id="CHEBI:57453"/>
        <dbReference type="ChEBI" id="CHEBI:78530"/>
        <dbReference type="ChEBI" id="CHEBI:78844"/>
        <dbReference type="ChEBI" id="CHEBI:195366"/>
        <dbReference type="EC" id="2.1.2.9"/>
    </reaction>
</comment>
<evidence type="ECO:0000256" key="2">
    <source>
        <dbReference type="ARBA" id="ARBA00012261"/>
    </source>
</evidence>
<dbReference type="Gene3D" id="3.40.50.12230">
    <property type="match status" value="1"/>
</dbReference>
<evidence type="ECO:0000313" key="9">
    <source>
        <dbReference type="Proteomes" id="UP001500326"/>
    </source>
</evidence>
<evidence type="ECO:0000256" key="3">
    <source>
        <dbReference type="ARBA" id="ARBA00022679"/>
    </source>
</evidence>
<dbReference type="SUPFAM" id="SSF53328">
    <property type="entry name" value="Formyltransferase"/>
    <property type="match status" value="1"/>
</dbReference>
<keyword evidence="9" id="KW-1185">Reference proteome</keyword>
<dbReference type="Pfam" id="PF02911">
    <property type="entry name" value="Formyl_trans_C"/>
    <property type="match status" value="1"/>
</dbReference>
<dbReference type="InterPro" id="IPR041711">
    <property type="entry name" value="Met-tRNA-FMT_N"/>
</dbReference>
<dbReference type="InterPro" id="IPR036477">
    <property type="entry name" value="Formyl_transf_N_sf"/>
</dbReference>
<comment type="function">
    <text evidence="5">Attaches a formyl group to the free amino group of methionyl-tRNA(fMet). The formyl group appears to play a dual role in the initiator identity of N-formylmethionyl-tRNA by promoting its recognition by IF2 and preventing the misappropriation of this tRNA by the elongation apparatus.</text>
</comment>
<feature type="domain" description="Formyl transferase N-terminal" evidence="6">
    <location>
        <begin position="2"/>
        <end position="178"/>
    </location>
</feature>
<dbReference type="InterPro" id="IPR011034">
    <property type="entry name" value="Formyl_transferase-like_C_sf"/>
</dbReference>
<proteinExistence type="inferred from homology"/>
<evidence type="ECO:0000313" key="8">
    <source>
        <dbReference type="EMBL" id="GAA1988550.1"/>
    </source>
</evidence>
<dbReference type="InterPro" id="IPR005793">
    <property type="entry name" value="Formyl_trans_C"/>
</dbReference>
<evidence type="ECO:0000256" key="1">
    <source>
        <dbReference type="ARBA" id="ARBA00010699"/>
    </source>
</evidence>
<dbReference type="InterPro" id="IPR005794">
    <property type="entry name" value="Fmt"/>
</dbReference>
<protein>
    <recommendedName>
        <fullName evidence="2 5">Methionyl-tRNA formyltransferase</fullName>
        <ecNumber evidence="2 5">2.1.2.9</ecNumber>
    </recommendedName>
</protein>
<accession>A0ABN2SLH8</accession>
<feature type="binding site" evidence="5">
    <location>
        <begin position="108"/>
        <end position="111"/>
    </location>
    <ligand>
        <name>(6S)-5,6,7,8-tetrahydrofolate</name>
        <dbReference type="ChEBI" id="CHEBI:57453"/>
    </ligand>
</feature>
<sequence>MRLVFAGTPAPAVPSLRRLAASTHGIAAVVTRRDAPLGRKRVLTPSPVAATADELGLPVIRADRLDAEATERIAALAPDLGVIVAYGGLVREPLLSAPPHGWINLHFSLLPRWRGAAPVQHSLIAGDDVVGASVFQLVPELDAGDVYGEVEHRPASGDTAGDVLSALADIGAALLADVVDAIADGTAVARPQHGEATYAPKLSDDDGRVRWGEPVGAVLGRIRGVTPEPGAHTTVNGTRVKLLAAGPAPADAPALPSGTLFSHAGAVLIGTATSPVALDRVQPAGKGPMNAADWWRGVRADTVVAES</sequence>